<keyword evidence="7" id="KW-0408">Iron</keyword>
<dbReference type="Proteomes" id="UP000199220">
    <property type="component" value="Unassembled WGS sequence"/>
</dbReference>
<evidence type="ECO:0000256" key="3">
    <source>
        <dbReference type="ARBA" id="ARBA00012239"/>
    </source>
</evidence>
<comment type="catalytic activity">
    <reaction evidence="9">
        <text>(sulfur carrier)-H + L-cysteine = (sulfur carrier)-SH + L-alanine</text>
        <dbReference type="Rhea" id="RHEA:43892"/>
        <dbReference type="Rhea" id="RHEA-COMP:14737"/>
        <dbReference type="Rhea" id="RHEA-COMP:14739"/>
        <dbReference type="ChEBI" id="CHEBI:29917"/>
        <dbReference type="ChEBI" id="CHEBI:35235"/>
        <dbReference type="ChEBI" id="CHEBI:57972"/>
        <dbReference type="ChEBI" id="CHEBI:64428"/>
        <dbReference type="EC" id="2.8.1.7"/>
    </reaction>
</comment>
<evidence type="ECO:0000256" key="2">
    <source>
        <dbReference type="ARBA" id="ARBA00006490"/>
    </source>
</evidence>
<dbReference type="Gene3D" id="3.90.1150.10">
    <property type="entry name" value="Aspartate Aminotransferase, domain 1"/>
    <property type="match status" value="1"/>
</dbReference>
<evidence type="ECO:0000313" key="12">
    <source>
        <dbReference type="EMBL" id="SEF00531.1"/>
    </source>
</evidence>
<feature type="domain" description="Aminotransferase class V" evidence="11">
    <location>
        <begin position="3"/>
        <end position="368"/>
    </location>
</feature>
<dbReference type="GO" id="GO:0051536">
    <property type="term" value="F:iron-sulfur cluster binding"/>
    <property type="evidence" value="ECO:0007669"/>
    <property type="project" value="UniProtKB-KW"/>
</dbReference>
<evidence type="ECO:0000256" key="8">
    <source>
        <dbReference type="ARBA" id="ARBA00023014"/>
    </source>
</evidence>
<dbReference type="InterPro" id="IPR020578">
    <property type="entry name" value="Aminotrans_V_PyrdxlP_BS"/>
</dbReference>
<organism evidence="12 13">
    <name type="scientific">Ruania alba</name>
    <dbReference type="NCBI Taxonomy" id="648782"/>
    <lineage>
        <taxon>Bacteria</taxon>
        <taxon>Bacillati</taxon>
        <taxon>Actinomycetota</taxon>
        <taxon>Actinomycetes</taxon>
        <taxon>Micrococcales</taxon>
        <taxon>Ruaniaceae</taxon>
        <taxon>Ruania</taxon>
    </lineage>
</organism>
<keyword evidence="5" id="KW-0479">Metal-binding</keyword>
<dbReference type="FunFam" id="3.40.640.10:FF:000084">
    <property type="entry name" value="IscS-like cysteine desulfurase"/>
    <property type="match status" value="1"/>
</dbReference>
<proteinExistence type="inferred from homology"/>
<evidence type="ECO:0000256" key="9">
    <source>
        <dbReference type="ARBA" id="ARBA00050776"/>
    </source>
</evidence>
<dbReference type="Pfam" id="PF00266">
    <property type="entry name" value="Aminotran_5"/>
    <property type="match status" value="1"/>
</dbReference>
<comment type="cofactor">
    <cofactor evidence="1 10">
        <name>pyridoxal 5'-phosphate</name>
        <dbReference type="ChEBI" id="CHEBI:597326"/>
    </cofactor>
</comment>
<dbReference type="PANTHER" id="PTHR11601:SF34">
    <property type="entry name" value="CYSTEINE DESULFURASE"/>
    <property type="match status" value="1"/>
</dbReference>
<dbReference type="InterPro" id="IPR015421">
    <property type="entry name" value="PyrdxlP-dep_Trfase_major"/>
</dbReference>
<gene>
    <name evidence="12" type="ORF">SAMN04488554_4303</name>
</gene>
<comment type="similarity">
    <text evidence="2">Belongs to the class-V pyridoxal-phosphate-dependent aminotransferase family. NifS/IscS subfamily.</text>
</comment>
<dbReference type="Gene3D" id="3.40.640.10">
    <property type="entry name" value="Type I PLP-dependent aspartate aminotransferase-like (Major domain)"/>
    <property type="match status" value="1"/>
</dbReference>
<evidence type="ECO:0000259" key="11">
    <source>
        <dbReference type="Pfam" id="PF00266"/>
    </source>
</evidence>
<dbReference type="Gene3D" id="1.10.260.50">
    <property type="match status" value="1"/>
</dbReference>
<evidence type="ECO:0000256" key="6">
    <source>
        <dbReference type="ARBA" id="ARBA00022898"/>
    </source>
</evidence>
<keyword evidence="8" id="KW-0411">Iron-sulfur</keyword>
<evidence type="ECO:0000256" key="4">
    <source>
        <dbReference type="ARBA" id="ARBA00022679"/>
    </source>
</evidence>
<evidence type="ECO:0000256" key="5">
    <source>
        <dbReference type="ARBA" id="ARBA00022723"/>
    </source>
</evidence>
<name>A0A1H5NI35_9MICO</name>
<sequence>MTTYLDHAATTAVRPAAAAAFAEALEQVGNPSSLHASGRTARRLVEEARESIAADLGAHPTEVVFTAGGTEADNLAVQGIWRARATGERRGLVISAVEHPAVLEPAQWLAAHESAQLVEVGVDAAGRIDLSELEAAVDERSAMVSVMWANNEVGTIQPVDRVVEIAARAGVAVHSDAVQAPAQVPVDFAASGLDAVSISGHKLGAPIGIGALLARRELGLTPVLHGGGQERSVRSGTVPVPGIRAFAVALHEAVTAREAEAVRLRDLQERIIDGVLARVPDVHLRGAPAGVGRLPGNTHFSVPGADADALLFALDAAGVCASSGSACTAGVQQPSHVLAAMGDDDGAARSGLRLTLGWTSGENDVDALLAALPTAVQQARAAFRPRRAHTGAIDRKVGA</sequence>
<dbReference type="GO" id="GO:0046872">
    <property type="term" value="F:metal ion binding"/>
    <property type="evidence" value="ECO:0007669"/>
    <property type="project" value="UniProtKB-KW"/>
</dbReference>
<evidence type="ECO:0000256" key="7">
    <source>
        <dbReference type="ARBA" id="ARBA00023004"/>
    </source>
</evidence>
<dbReference type="InterPro" id="IPR015424">
    <property type="entry name" value="PyrdxlP-dep_Trfase"/>
</dbReference>
<dbReference type="InterPro" id="IPR016454">
    <property type="entry name" value="Cysteine_dSase"/>
</dbReference>
<dbReference type="GO" id="GO:0031071">
    <property type="term" value="F:cysteine desulfurase activity"/>
    <property type="evidence" value="ECO:0007669"/>
    <property type="project" value="UniProtKB-EC"/>
</dbReference>
<keyword evidence="4" id="KW-0808">Transferase</keyword>
<dbReference type="PROSITE" id="PS00595">
    <property type="entry name" value="AA_TRANSFER_CLASS_5"/>
    <property type="match status" value="1"/>
</dbReference>
<dbReference type="RefSeq" id="WP_217632533.1">
    <property type="nucleotide sequence ID" value="NZ_FNTX01000002.1"/>
</dbReference>
<dbReference type="STRING" id="648782.SAMN04488554_4303"/>
<dbReference type="InterPro" id="IPR000192">
    <property type="entry name" value="Aminotrans_V_dom"/>
</dbReference>
<dbReference type="PIRSF" id="PIRSF005572">
    <property type="entry name" value="NifS"/>
    <property type="match status" value="1"/>
</dbReference>
<dbReference type="InterPro" id="IPR015422">
    <property type="entry name" value="PyrdxlP-dep_Trfase_small"/>
</dbReference>
<evidence type="ECO:0000256" key="10">
    <source>
        <dbReference type="RuleBase" id="RU004504"/>
    </source>
</evidence>
<reference evidence="13" key="1">
    <citation type="submission" date="2016-10" db="EMBL/GenBank/DDBJ databases">
        <authorList>
            <person name="Varghese N."/>
            <person name="Submissions S."/>
        </authorList>
    </citation>
    <scope>NUCLEOTIDE SEQUENCE [LARGE SCALE GENOMIC DNA]</scope>
    <source>
        <strain evidence="13">DSM 21368</strain>
    </source>
</reference>
<dbReference type="AlphaFoldDB" id="A0A1H5NI35"/>
<protein>
    <recommendedName>
        <fullName evidence="3">cysteine desulfurase</fullName>
        <ecNumber evidence="3">2.8.1.7</ecNumber>
    </recommendedName>
</protein>
<dbReference type="PANTHER" id="PTHR11601">
    <property type="entry name" value="CYSTEINE DESULFURYLASE FAMILY MEMBER"/>
    <property type="match status" value="1"/>
</dbReference>
<keyword evidence="13" id="KW-1185">Reference proteome</keyword>
<accession>A0A1H5NI35</accession>
<evidence type="ECO:0000313" key="13">
    <source>
        <dbReference type="Proteomes" id="UP000199220"/>
    </source>
</evidence>
<dbReference type="EC" id="2.8.1.7" evidence="3"/>
<keyword evidence="6" id="KW-0663">Pyridoxal phosphate</keyword>
<evidence type="ECO:0000256" key="1">
    <source>
        <dbReference type="ARBA" id="ARBA00001933"/>
    </source>
</evidence>
<dbReference type="EMBL" id="FNTX01000002">
    <property type="protein sequence ID" value="SEF00531.1"/>
    <property type="molecule type" value="Genomic_DNA"/>
</dbReference>
<dbReference type="SUPFAM" id="SSF53383">
    <property type="entry name" value="PLP-dependent transferases"/>
    <property type="match status" value="1"/>
</dbReference>